<keyword evidence="1" id="KW-0472">Membrane</keyword>
<evidence type="ECO:0000256" key="2">
    <source>
        <dbReference type="SAM" id="SignalP"/>
    </source>
</evidence>
<keyword evidence="2" id="KW-0732">Signal</keyword>
<sequence>MSLFPSVLFLLLLSIVTTYALDLEQCEDGGSCHTLRETVEALVESVDCRSFYATGKCPESCFRELKRIFQFKKDLWNACSLVCWTEAYRELIEGWVALCESYRSRESGKDKVFDWLENTKATGRESLTSLGTKFAWRWLLLSCFYLVAGLAFLALTLRIYKVWKQKRKQASLLLKKNLDIAEPPESLFSRRGARRHLFKLLLPEKWNKRQ</sequence>
<feature type="signal peptide" evidence="2">
    <location>
        <begin position="1"/>
        <end position="20"/>
    </location>
</feature>
<keyword evidence="1" id="KW-0812">Transmembrane</keyword>
<dbReference type="AlphaFoldDB" id="A0AAV9IIB5"/>
<accession>A0AAV9IIB5</accession>
<dbReference type="EMBL" id="JANCYU010000048">
    <property type="protein sequence ID" value="KAK4527190.1"/>
    <property type="molecule type" value="Genomic_DNA"/>
</dbReference>
<feature type="transmembrane region" description="Helical" evidence="1">
    <location>
        <begin position="135"/>
        <end position="160"/>
    </location>
</feature>
<organism evidence="3 4">
    <name type="scientific">Galdieria yellowstonensis</name>
    <dbReference type="NCBI Taxonomy" id="3028027"/>
    <lineage>
        <taxon>Eukaryota</taxon>
        <taxon>Rhodophyta</taxon>
        <taxon>Bangiophyceae</taxon>
        <taxon>Galdieriales</taxon>
        <taxon>Galdieriaceae</taxon>
        <taxon>Galdieria</taxon>
    </lineage>
</organism>
<comment type="caution">
    <text evidence="3">The sequence shown here is derived from an EMBL/GenBank/DDBJ whole genome shotgun (WGS) entry which is preliminary data.</text>
</comment>
<dbReference type="Proteomes" id="UP001300502">
    <property type="component" value="Unassembled WGS sequence"/>
</dbReference>
<keyword evidence="1" id="KW-1133">Transmembrane helix</keyword>
<protein>
    <recommendedName>
        <fullName evidence="5">Transmembrane protein</fullName>
    </recommendedName>
</protein>
<name>A0AAV9IIB5_9RHOD</name>
<keyword evidence="4" id="KW-1185">Reference proteome</keyword>
<evidence type="ECO:0000256" key="1">
    <source>
        <dbReference type="SAM" id="Phobius"/>
    </source>
</evidence>
<feature type="chain" id="PRO_5043597454" description="Transmembrane protein" evidence="2">
    <location>
        <begin position="21"/>
        <end position="210"/>
    </location>
</feature>
<evidence type="ECO:0000313" key="3">
    <source>
        <dbReference type="EMBL" id="KAK4527190.1"/>
    </source>
</evidence>
<gene>
    <name evidence="3" type="ORF">GAYE_SCF35G5112</name>
</gene>
<evidence type="ECO:0000313" key="4">
    <source>
        <dbReference type="Proteomes" id="UP001300502"/>
    </source>
</evidence>
<reference evidence="3 4" key="1">
    <citation type="submission" date="2022-07" db="EMBL/GenBank/DDBJ databases">
        <title>Genome-wide signatures of adaptation to extreme environments.</title>
        <authorList>
            <person name="Cho C.H."/>
            <person name="Yoon H.S."/>
        </authorList>
    </citation>
    <scope>NUCLEOTIDE SEQUENCE [LARGE SCALE GENOMIC DNA]</scope>
    <source>
        <strain evidence="3 4">108.79 E11</strain>
    </source>
</reference>
<proteinExistence type="predicted"/>
<evidence type="ECO:0008006" key="5">
    <source>
        <dbReference type="Google" id="ProtNLM"/>
    </source>
</evidence>